<dbReference type="GO" id="GO:0046872">
    <property type="term" value="F:metal ion binding"/>
    <property type="evidence" value="ECO:0007669"/>
    <property type="project" value="InterPro"/>
</dbReference>
<evidence type="ECO:0000313" key="3">
    <source>
        <dbReference type="EMBL" id="MSR92597.1"/>
    </source>
</evidence>
<accession>A0A7X2T2F1</accession>
<dbReference type="GO" id="GO:0016651">
    <property type="term" value="F:oxidoreductase activity, acting on NAD(P)H"/>
    <property type="evidence" value="ECO:0007669"/>
    <property type="project" value="UniProtKB-ARBA"/>
</dbReference>
<evidence type="ECO:0000256" key="1">
    <source>
        <dbReference type="ARBA" id="ARBA00007121"/>
    </source>
</evidence>
<dbReference type="SUPFAM" id="SSF52218">
    <property type="entry name" value="Flavoproteins"/>
    <property type="match status" value="1"/>
</dbReference>
<dbReference type="Gene3D" id="3.60.15.10">
    <property type="entry name" value="Ribonuclease Z/Hydroxyacylglutathione hydrolase-like"/>
    <property type="match status" value="1"/>
</dbReference>
<proteinExistence type="inferred from homology"/>
<comment type="similarity">
    <text evidence="1">In the N-terminal section; belongs to the zinc metallo-hydrolase group 3 family.</text>
</comment>
<dbReference type="InterPro" id="IPR001279">
    <property type="entry name" value="Metallo-B-lactamas"/>
</dbReference>
<name>A0A7X2T2F1_9CLOT</name>
<dbReference type="PANTHER" id="PTHR43717">
    <property type="entry name" value="ANAEROBIC NITRIC OXIDE REDUCTASE FLAVORUBREDOXIN"/>
    <property type="match status" value="1"/>
</dbReference>
<feature type="domain" description="Flavodoxin-like" evidence="2">
    <location>
        <begin position="245"/>
        <end position="389"/>
    </location>
</feature>
<comment type="caution">
    <text evidence="3">The sequence shown here is derived from an EMBL/GenBank/DDBJ whole genome shotgun (WGS) entry which is preliminary data.</text>
</comment>
<dbReference type="SUPFAM" id="SSF56281">
    <property type="entry name" value="Metallo-hydrolase/oxidoreductase"/>
    <property type="match status" value="1"/>
</dbReference>
<keyword evidence="4" id="KW-1185">Reference proteome</keyword>
<dbReference type="InterPro" id="IPR045761">
    <property type="entry name" value="ODP_dom"/>
</dbReference>
<dbReference type="Gene3D" id="3.40.50.360">
    <property type="match status" value="1"/>
</dbReference>
<sequence>MTQFVSESVKYIGCNDKDIDLFESQYVVPNGIAYNSYVILDDKVAIVDTVDKRKHEEWLVNLDKALEGRKPDYLIIHHMELDHAGSVVDCINKYPDITLVGNAKTFVYLTQFTGIDSFTNKVVVKEGNKLKLGKHELTFIMAPMVHWPEVMVSYDSYDKILFSADGFGKFGSLDIDEEWTGEARRYYFNIVGKYGASVQTLLKKAAALDINIICPTHGPVLSDNLAYYIGLYNTWSSYTPEEKGVLVAYASIHGNTAVAAKKFAEILAQKGEKTVVVKDLSRDDMSGVVEDAFHYDRVVLAAASYDGGVFPCMDDFLHHLKSKAYQKRTVGIIENGTWAPCAAKAMKEVLEKLKDINILEPIVTIKSALKEENMDDMNKLADAVVNYNK</sequence>
<dbReference type="AlphaFoldDB" id="A0A7X2T2F1"/>
<dbReference type="InterPro" id="IPR036866">
    <property type="entry name" value="RibonucZ/Hydroxyglut_hydro"/>
</dbReference>
<dbReference type="EMBL" id="VULX01000038">
    <property type="protein sequence ID" value="MSR92597.1"/>
    <property type="molecule type" value="Genomic_DNA"/>
</dbReference>
<dbReference type="Proteomes" id="UP000460287">
    <property type="component" value="Unassembled WGS sequence"/>
</dbReference>
<dbReference type="RefSeq" id="WP_154532634.1">
    <property type="nucleotide sequence ID" value="NZ_VULX01000038.1"/>
</dbReference>
<dbReference type="SMART" id="SM00849">
    <property type="entry name" value="Lactamase_B"/>
    <property type="match status" value="1"/>
</dbReference>
<dbReference type="InterPro" id="IPR029039">
    <property type="entry name" value="Flavoprotein-like_sf"/>
</dbReference>
<dbReference type="PROSITE" id="PS50902">
    <property type="entry name" value="FLAVODOXIN_LIKE"/>
    <property type="match status" value="1"/>
</dbReference>
<reference evidence="3 4" key="1">
    <citation type="submission" date="2019-08" db="EMBL/GenBank/DDBJ databases">
        <title>In-depth cultivation of the pig gut microbiome towards novel bacterial diversity and tailored functional studies.</title>
        <authorList>
            <person name="Wylensek D."/>
            <person name="Hitch T.C.A."/>
            <person name="Clavel T."/>
        </authorList>
    </citation>
    <scope>NUCLEOTIDE SEQUENCE [LARGE SCALE GENOMIC DNA]</scope>
    <source>
        <strain evidence="3 4">WCA-383-APC-5B</strain>
    </source>
</reference>
<dbReference type="PIRSF" id="PIRSF005243">
    <property type="entry name" value="ROO"/>
    <property type="match status" value="1"/>
</dbReference>
<dbReference type="GO" id="GO:0009055">
    <property type="term" value="F:electron transfer activity"/>
    <property type="evidence" value="ECO:0007669"/>
    <property type="project" value="InterPro"/>
</dbReference>
<dbReference type="Pfam" id="PF12724">
    <property type="entry name" value="Flavodoxin_5"/>
    <property type="match status" value="1"/>
</dbReference>
<dbReference type="GO" id="GO:0010181">
    <property type="term" value="F:FMN binding"/>
    <property type="evidence" value="ECO:0007669"/>
    <property type="project" value="InterPro"/>
</dbReference>
<organism evidence="3 4">
    <name type="scientific">Inconstantimicrobium porci</name>
    <dbReference type="NCBI Taxonomy" id="2652291"/>
    <lineage>
        <taxon>Bacteria</taxon>
        <taxon>Bacillati</taxon>
        <taxon>Bacillota</taxon>
        <taxon>Clostridia</taxon>
        <taxon>Eubacteriales</taxon>
        <taxon>Clostridiaceae</taxon>
        <taxon>Inconstantimicrobium</taxon>
    </lineage>
</organism>
<evidence type="ECO:0000313" key="4">
    <source>
        <dbReference type="Proteomes" id="UP000460287"/>
    </source>
</evidence>
<evidence type="ECO:0000259" key="2">
    <source>
        <dbReference type="PROSITE" id="PS50902"/>
    </source>
</evidence>
<protein>
    <submittedName>
        <fullName evidence="3">FprA family A-type flavoprotein</fullName>
    </submittedName>
</protein>
<dbReference type="InterPro" id="IPR016440">
    <property type="entry name" value="Rubredoxin-O_OxRdtase"/>
</dbReference>
<dbReference type="Pfam" id="PF19583">
    <property type="entry name" value="ODP"/>
    <property type="match status" value="1"/>
</dbReference>
<dbReference type="InterPro" id="IPR008254">
    <property type="entry name" value="Flavodoxin/NO_synth"/>
</dbReference>
<dbReference type="PANTHER" id="PTHR43717:SF1">
    <property type="entry name" value="ANAEROBIC NITRIC OXIDE REDUCTASE FLAVORUBREDOXIN"/>
    <property type="match status" value="1"/>
</dbReference>
<dbReference type="InterPro" id="IPR026816">
    <property type="entry name" value="Flavodoxin_dom"/>
</dbReference>
<gene>
    <name evidence="3" type="ORF">FYJ33_14785</name>
</gene>
<dbReference type="CDD" id="cd07709">
    <property type="entry name" value="flavodiiron_proteins_MBL-fold"/>
    <property type="match status" value="1"/>
</dbReference>